<dbReference type="AlphaFoldDB" id="A0A072PAC7"/>
<evidence type="ECO:0000313" key="1">
    <source>
        <dbReference type="EMBL" id="KEF52545.1"/>
    </source>
</evidence>
<organism evidence="1 2">
    <name type="scientific">Exophiala aquamarina CBS 119918</name>
    <dbReference type="NCBI Taxonomy" id="1182545"/>
    <lineage>
        <taxon>Eukaryota</taxon>
        <taxon>Fungi</taxon>
        <taxon>Dikarya</taxon>
        <taxon>Ascomycota</taxon>
        <taxon>Pezizomycotina</taxon>
        <taxon>Eurotiomycetes</taxon>
        <taxon>Chaetothyriomycetidae</taxon>
        <taxon>Chaetothyriales</taxon>
        <taxon>Herpotrichiellaceae</taxon>
        <taxon>Exophiala</taxon>
    </lineage>
</organism>
<proteinExistence type="predicted"/>
<dbReference type="OrthoDB" id="10037376at2759"/>
<accession>A0A072PAC7</accession>
<dbReference type="RefSeq" id="XP_013255135.1">
    <property type="nucleotide sequence ID" value="XM_013399681.1"/>
</dbReference>
<dbReference type="Proteomes" id="UP000027920">
    <property type="component" value="Unassembled WGS sequence"/>
</dbReference>
<reference evidence="1 2" key="1">
    <citation type="submission" date="2013-03" db="EMBL/GenBank/DDBJ databases">
        <title>The Genome Sequence of Exophiala aquamarina CBS 119918.</title>
        <authorList>
            <consortium name="The Broad Institute Genomics Platform"/>
            <person name="Cuomo C."/>
            <person name="de Hoog S."/>
            <person name="Gorbushina A."/>
            <person name="Walker B."/>
            <person name="Young S.K."/>
            <person name="Zeng Q."/>
            <person name="Gargeya S."/>
            <person name="Fitzgerald M."/>
            <person name="Haas B."/>
            <person name="Abouelleil A."/>
            <person name="Allen A.W."/>
            <person name="Alvarado L."/>
            <person name="Arachchi H.M."/>
            <person name="Berlin A.M."/>
            <person name="Chapman S.B."/>
            <person name="Gainer-Dewar J."/>
            <person name="Goldberg J."/>
            <person name="Griggs A."/>
            <person name="Gujja S."/>
            <person name="Hansen M."/>
            <person name="Howarth C."/>
            <person name="Imamovic A."/>
            <person name="Ireland A."/>
            <person name="Larimer J."/>
            <person name="McCowan C."/>
            <person name="Murphy C."/>
            <person name="Pearson M."/>
            <person name="Poon T.W."/>
            <person name="Priest M."/>
            <person name="Roberts A."/>
            <person name="Saif S."/>
            <person name="Shea T."/>
            <person name="Sisk P."/>
            <person name="Sykes S."/>
            <person name="Wortman J."/>
            <person name="Nusbaum C."/>
            <person name="Birren B."/>
        </authorList>
    </citation>
    <scope>NUCLEOTIDE SEQUENCE [LARGE SCALE GENOMIC DNA]</scope>
    <source>
        <strain evidence="1 2">CBS 119918</strain>
    </source>
</reference>
<dbReference type="EMBL" id="AMGV01000017">
    <property type="protein sequence ID" value="KEF52545.1"/>
    <property type="molecule type" value="Genomic_DNA"/>
</dbReference>
<dbReference type="VEuPathDB" id="FungiDB:A1O9_11387"/>
<evidence type="ECO:0000313" key="2">
    <source>
        <dbReference type="Proteomes" id="UP000027920"/>
    </source>
</evidence>
<sequence length="81" mass="8716">MTVLCITTPSTHGAALAGQTAVSRRTGCMIGPRHVFKASQCVAWASDGSAGWKPFSPVYYNCTEPWSAVYATKIYSLTQNN</sequence>
<comment type="caution">
    <text evidence="1">The sequence shown here is derived from an EMBL/GenBank/DDBJ whole genome shotgun (WGS) entry which is preliminary data.</text>
</comment>
<gene>
    <name evidence="1" type="ORF">A1O9_11387</name>
</gene>
<protein>
    <submittedName>
        <fullName evidence="1">Uncharacterized protein</fullName>
    </submittedName>
</protein>
<keyword evidence="2" id="KW-1185">Reference proteome</keyword>
<dbReference type="HOGENOM" id="CLU_2573891_0_0_1"/>
<dbReference type="STRING" id="1182545.A0A072PAC7"/>
<name>A0A072PAC7_9EURO</name>
<dbReference type="GeneID" id="25286286"/>